<reference evidence="7 8" key="1">
    <citation type="submission" date="2014-02" db="EMBL/GenBank/DDBJ databases">
        <title>Draft Genome of Hylemonella gracilis isolated from the Niagara River.</title>
        <authorList>
            <person name="Pawlowski D.R."/>
            <person name="Koudelka G.B."/>
        </authorList>
    </citation>
    <scope>NUCLEOTIDE SEQUENCE [LARGE SCALE GENOMIC DNA]</scope>
    <source>
        <strain evidence="7 8">Niagara R</strain>
    </source>
</reference>
<comment type="subcellular location">
    <subcellularLocation>
        <location evidence="1">Membrane</location>
    </subcellularLocation>
</comment>
<dbReference type="EMBL" id="JEMG01000001">
    <property type="protein sequence ID" value="EYC50043.1"/>
    <property type="molecule type" value="Genomic_DNA"/>
</dbReference>
<evidence type="ECO:0000256" key="1">
    <source>
        <dbReference type="ARBA" id="ARBA00004370"/>
    </source>
</evidence>
<dbReference type="OrthoDB" id="9770329at2"/>
<keyword evidence="4 5" id="KW-0472">Membrane</keyword>
<dbReference type="Pfam" id="PF04116">
    <property type="entry name" value="FA_hydroxylase"/>
    <property type="match status" value="1"/>
</dbReference>
<proteinExistence type="predicted"/>
<dbReference type="Proteomes" id="UP000023268">
    <property type="component" value="Unassembled WGS sequence"/>
</dbReference>
<dbReference type="GO" id="GO:0016020">
    <property type="term" value="C:membrane"/>
    <property type="evidence" value="ECO:0007669"/>
    <property type="project" value="UniProtKB-SubCell"/>
</dbReference>
<organism evidence="7 8">
    <name type="scientific">Hylemonella gracilis str. Niagara R</name>
    <dbReference type="NCBI Taxonomy" id="1458275"/>
    <lineage>
        <taxon>Bacteria</taxon>
        <taxon>Pseudomonadati</taxon>
        <taxon>Pseudomonadota</taxon>
        <taxon>Betaproteobacteria</taxon>
        <taxon>Burkholderiales</taxon>
        <taxon>Comamonadaceae</taxon>
        <taxon>Hylemonella</taxon>
    </lineage>
</organism>
<dbReference type="InterPro" id="IPR050307">
    <property type="entry name" value="Sterol_Desaturase_Related"/>
</dbReference>
<feature type="transmembrane region" description="Helical" evidence="5">
    <location>
        <begin position="162"/>
        <end position="187"/>
    </location>
</feature>
<dbReference type="eggNOG" id="COG3000">
    <property type="taxonomic scope" value="Bacteria"/>
</dbReference>
<accession>A0A016XFU7</accession>
<dbReference type="InterPro" id="IPR006694">
    <property type="entry name" value="Fatty_acid_hydroxylase"/>
</dbReference>
<feature type="transmembrane region" description="Helical" evidence="5">
    <location>
        <begin position="65"/>
        <end position="87"/>
    </location>
</feature>
<evidence type="ECO:0000313" key="8">
    <source>
        <dbReference type="Proteomes" id="UP000023268"/>
    </source>
</evidence>
<dbReference type="GO" id="GO:0008610">
    <property type="term" value="P:lipid biosynthetic process"/>
    <property type="evidence" value="ECO:0007669"/>
    <property type="project" value="InterPro"/>
</dbReference>
<dbReference type="RefSeq" id="WP_035604408.1">
    <property type="nucleotide sequence ID" value="NZ_JEMG01000001.1"/>
</dbReference>
<feature type="transmembrane region" description="Helical" evidence="5">
    <location>
        <begin position="99"/>
        <end position="120"/>
    </location>
</feature>
<feature type="domain" description="Fatty acid hydroxylase" evidence="6">
    <location>
        <begin position="109"/>
        <end position="242"/>
    </location>
</feature>
<evidence type="ECO:0000259" key="6">
    <source>
        <dbReference type="Pfam" id="PF04116"/>
    </source>
</evidence>
<dbReference type="PANTHER" id="PTHR11863">
    <property type="entry name" value="STEROL DESATURASE"/>
    <property type="match status" value="1"/>
</dbReference>
<keyword evidence="3 5" id="KW-1133">Transmembrane helix</keyword>
<protein>
    <submittedName>
        <fullName evidence="7">Sterol desaturase</fullName>
    </submittedName>
</protein>
<comment type="caution">
    <text evidence="7">The sequence shown here is derived from an EMBL/GenBank/DDBJ whole genome shotgun (WGS) entry which is preliminary data.</text>
</comment>
<keyword evidence="2 5" id="KW-0812">Transmembrane</keyword>
<evidence type="ECO:0000256" key="5">
    <source>
        <dbReference type="SAM" id="Phobius"/>
    </source>
</evidence>
<dbReference type="GO" id="GO:0016491">
    <property type="term" value="F:oxidoreductase activity"/>
    <property type="evidence" value="ECO:0007669"/>
    <property type="project" value="InterPro"/>
</dbReference>
<name>A0A016XFU7_9BURK</name>
<evidence type="ECO:0000256" key="3">
    <source>
        <dbReference type="ARBA" id="ARBA00022989"/>
    </source>
</evidence>
<dbReference type="GO" id="GO:0005506">
    <property type="term" value="F:iron ion binding"/>
    <property type="evidence" value="ECO:0007669"/>
    <property type="project" value="InterPro"/>
</dbReference>
<gene>
    <name evidence="7" type="ORF">AZ34_02430</name>
</gene>
<dbReference type="AlphaFoldDB" id="A0A016XFU7"/>
<evidence type="ECO:0000313" key="7">
    <source>
        <dbReference type="EMBL" id="EYC50043.1"/>
    </source>
</evidence>
<evidence type="ECO:0000256" key="4">
    <source>
        <dbReference type="ARBA" id="ARBA00023136"/>
    </source>
</evidence>
<feature type="transmembrane region" description="Helical" evidence="5">
    <location>
        <begin position="22"/>
        <end position="44"/>
    </location>
</feature>
<sequence length="272" mass="31942">MCIHEVFAQAVQAWPMIWLLDLLRYLIGVAAILIVFDLASAHWLERRLVRIRRVIAGQPWREFLRSLRTVVIFSLVGTSVFIGYRLGIHRVYEDPLAYGWMWLVASLPVIVVLHDAWFYWTHRLMHWPRLFGDVHRTHHLSVAPTPWTAYSFSAVEAFVQALFLPVVLLVIPAHQSVIFAWMIWMVLRNVMGHSGTELLPRRWLAGWWGRWLTTTLHHEMHHAYGYGNYALYFTWWDRWCGTEHPEYRARLAAHVAGLEEKKAIDAPMVDAR</sequence>
<evidence type="ECO:0000256" key="2">
    <source>
        <dbReference type="ARBA" id="ARBA00022692"/>
    </source>
</evidence>
<dbReference type="STRING" id="1458275.AZ34_02430"/>